<keyword evidence="5" id="KW-0378">Hydrolase</keyword>
<dbReference type="Gene3D" id="3.60.140.10">
    <property type="entry name" value="CNF1/YfiH-like putative cysteine hydrolases"/>
    <property type="match status" value="1"/>
</dbReference>
<dbReference type="PANTHER" id="PTHR30616">
    <property type="entry name" value="UNCHARACTERIZED PROTEIN YFIH"/>
    <property type="match status" value="1"/>
</dbReference>
<dbReference type="InterPro" id="IPR003730">
    <property type="entry name" value="Cu_polyphenol_OxRdtase"/>
</dbReference>
<dbReference type="PANTHER" id="PTHR30616:SF2">
    <property type="entry name" value="PURINE NUCLEOSIDE PHOSPHORYLASE LACC1"/>
    <property type="match status" value="1"/>
</dbReference>
<name>A0A4R8M6K5_9BACT</name>
<gene>
    <name evidence="10" type="ORF">C8D99_1088</name>
</gene>
<dbReference type="InterPro" id="IPR038371">
    <property type="entry name" value="Cu_polyphenol_OxRdtase_sf"/>
</dbReference>
<sequence length="253" mass="28027">MKGNGPAYEIEDSPVNDSIVFLPPEGEKRFFMRLFLKGAAMDRSSGVPGRSRNLLLDPFPRRGSLVAPQQVHGTDVIAASGGAALPARPMADGVLIDRCGIEASLRFADCFPVVIASLSPSPRIVLLHSGYKGTVLNITGRAVRSLLDEKGADPSKTWAWIGPGIGREHYFRKKDEPWTQRGIETFSRHNIAEDGDDVFFDLGGEIRKQLRDAGIGEEMICSVPLCTFRDNDVCYSYRRGDRENRLFLLAWME</sequence>
<dbReference type="GO" id="GO:0017061">
    <property type="term" value="F:S-methyl-5-thioadenosine phosphorylase activity"/>
    <property type="evidence" value="ECO:0007669"/>
    <property type="project" value="UniProtKB-EC"/>
</dbReference>
<dbReference type="GO" id="GO:0005507">
    <property type="term" value="F:copper ion binding"/>
    <property type="evidence" value="ECO:0007669"/>
    <property type="project" value="TreeGrafter"/>
</dbReference>
<accession>A0A4R8M6K5</accession>
<evidence type="ECO:0000256" key="6">
    <source>
        <dbReference type="ARBA" id="ARBA00022833"/>
    </source>
</evidence>
<dbReference type="AlphaFoldDB" id="A0A4R8M6K5"/>
<evidence type="ECO:0000256" key="1">
    <source>
        <dbReference type="ARBA" id="ARBA00000553"/>
    </source>
</evidence>
<protein>
    <recommendedName>
        <fullName evidence="12">Purine nucleoside phosphorylase</fullName>
    </recommendedName>
</protein>
<comment type="catalytic activity">
    <reaction evidence="9">
        <text>S-methyl-5'-thioadenosine + phosphate = 5-(methylsulfanyl)-alpha-D-ribose 1-phosphate + adenine</text>
        <dbReference type="Rhea" id="RHEA:11852"/>
        <dbReference type="ChEBI" id="CHEBI:16708"/>
        <dbReference type="ChEBI" id="CHEBI:17509"/>
        <dbReference type="ChEBI" id="CHEBI:43474"/>
        <dbReference type="ChEBI" id="CHEBI:58533"/>
        <dbReference type="EC" id="2.4.2.28"/>
    </reaction>
    <physiologicalReaction direction="left-to-right" evidence="9">
        <dbReference type="Rhea" id="RHEA:11853"/>
    </physiologicalReaction>
</comment>
<comment type="catalytic activity">
    <reaction evidence="8">
        <text>adenosine + phosphate = alpha-D-ribose 1-phosphate + adenine</text>
        <dbReference type="Rhea" id="RHEA:27642"/>
        <dbReference type="ChEBI" id="CHEBI:16335"/>
        <dbReference type="ChEBI" id="CHEBI:16708"/>
        <dbReference type="ChEBI" id="CHEBI:43474"/>
        <dbReference type="ChEBI" id="CHEBI:57720"/>
        <dbReference type="EC" id="2.4.2.1"/>
    </reaction>
    <physiologicalReaction direction="left-to-right" evidence="8">
        <dbReference type="Rhea" id="RHEA:27643"/>
    </physiologicalReaction>
</comment>
<comment type="catalytic activity">
    <reaction evidence="1">
        <text>inosine + phosphate = alpha-D-ribose 1-phosphate + hypoxanthine</text>
        <dbReference type="Rhea" id="RHEA:27646"/>
        <dbReference type="ChEBI" id="CHEBI:17368"/>
        <dbReference type="ChEBI" id="CHEBI:17596"/>
        <dbReference type="ChEBI" id="CHEBI:43474"/>
        <dbReference type="ChEBI" id="CHEBI:57720"/>
        <dbReference type="EC" id="2.4.2.1"/>
    </reaction>
    <physiologicalReaction direction="left-to-right" evidence="1">
        <dbReference type="Rhea" id="RHEA:27647"/>
    </physiologicalReaction>
</comment>
<proteinExistence type="inferred from homology"/>
<organism evidence="10 11">
    <name type="scientific">Aminivibrio pyruvatiphilus</name>
    <dbReference type="NCBI Taxonomy" id="1005740"/>
    <lineage>
        <taxon>Bacteria</taxon>
        <taxon>Thermotogati</taxon>
        <taxon>Synergistota</taxon>
        <taxon>Synergistia</taxon>
        <taxon>Synergistales</taxon>
        <taxon>Aminobacteriaceae</taxon>
        <taxon>Aminivibrio</taxon>
    </lineage>
</organism>
<keyword evidence="6" id="KW-0862">Zinc</keyword>
<dbReference type="Proteomes" id="UP000295066">
    <property type="component" value="Unassembled WGS sequence"/>
</dbReference>
<keyword evidence="3" id="KW-0808">Transferase</keyword>
<evidence type="ECO:0000256" key="3">
    <source>
        <dbReference type="ARBA" id="ARBA00022679"/>
    </source>
</evidence>
<comment type="similarity">
    <text evidence="2">Belongs to the purine nucleoside phosphorylase YfiH/LACC1 family.</text>
</comment>
<evidence type="ECO:0000313" key="10">
    <source>
        <dbReference type="EMBL" id="TDY60468.1"/>
    </source>
</evidence>
<keyword evidence="11" id="KW-1185">Reference proteome</keyword>
<dbReference type="GO" id="GO:0016787">
    <property type="term" value="F:hydrolase activity"/>
    <property type="evidence" value="ECO:0007669"/>
    <property type="project" value="UniProtKB-KW"/>
</dbReference>
<evidence type="ECO:0008006" key="12">
    <source>
        <dbReference type="Google" id="ProtNLM"/>
    </source>
</evidence>
<evidence type="ECO:0000256" key="2">
    <source>
        <dbReference type="ARBA" id="ARBA00007353"/>
    </source>
</evidence>
<keyword evidence="4" id="KW-0479">Metal-binding</keyword>
<evidence type="ECO:0000256" key="5">
    <source>
        <dbReference type="ARBA" id="ARBA00022801"/>
    </source>
</evidence>
<comment type="caution">
    <text evidence="10">The sequence shown here is derived from an EMBL/GenBank/DDBJ whole genome shotgun (WGS) entry which is preliminary data.</text>
</comment>
<dbReference type="EMBL" id="SORI01000008">
    <property type="protein sequence ID" value="TDY60468.1"/>
    <property type="molecule type" value="Genomic_DNA"/>
</dbReference>
<evidence type="ECO:0000256" key="8">
    <source>
        <dbReference type="ARBA" id="ARBA00048968"/>
    </source>
</evidence>
<evidence type="ECO:0000256" key="9">
    <source>
        <dbReference type="ARBA" id="ARBA00049893"/>
    </source>
</evidence>
<evidence type="ECO:0000256" key="4">
    <source>
        <dbReference type="ARBA" id="ARBA00022723"/>
    </source>
</evidence>
<dbReference type="SUPFAM" id="SSF64438">
    <property type="entry name" value="CNF1/YfiH-like putative cysteine hydrolases"/>
    <property type="match status" value="1"/>
</dbReference>
<evidence type="ECO:0000313" key="11">
    <source>
        <dbReference type="Proteomes" id="UP000295066"/>
    </source>
</evidence>
<reference evidence="10 11" key="1">
    <citation type="submission" date="2019-03" db="EMBL/GenBank/DDBJ databases">
        <title>Genomic Encyclopedia of Type Strains, Phase IV (KMG-IV): sequencing the most valuable type-strain genomes for metagenomic binning, comparative biology and taxonomic classification.</title>
        <authorList>
            <person name="Goeker M."/>
        </authorList>
    </citation>
    <scope>NUCLEOTIDE SEQUENCE [LARGE SCALE GENOMIC DNA]</scope>
    <source>
        <strain evidence="10 11">DSM 25964</strain>
    </source>
</reference>
<comment type="catalytic activity">
    <reaction evidence="7">
        <text>adenosine + H2O + H(+) = inosine + NH4(+)</text>
        <dbReference type="Rhea" id="RHEA:24408"/>
        <dbReference type="ChEBI" id="CHEBI:15377"/>
        <dbReference type="ChEBI" id="CHEBI:15378"/>
        <dbReference type="ChEBI" id="CHEBI:16335"/>
        <dbReference type="ChEBI" id="CHEBI:17596"/>
        <dbReference type="ChEBI" id="CHEBI:28938"/>
        <dbReference type="EC" id="3.5.4.4"/>
    </reaction>
    <physiologicalReaction direction="left-to-right" evidence="7">
        <dbReference type="Rhea" id="RHEA:24409"/>
    </physiologicalReaction>
</comment>
<evidence type="ECO:0000256" key="7">
    <source>
        <dbReference type="ARBA" id="ARBA00047989"/>
    </source>
</evidence>
<dbReference type="Pfam" id="PF02578">
    <property type="entry name" value="Cu-oxidase_4"/>
    <property type="match status" value="1"/>
</dbReference>
<dbReference type="InterPro" id="IPR011324">
    <property type="entry name" value="Cytotoxic_necrot_fac-like_cat"/>
</dbReference>
<dbReference type="CDD" id="cd16833">
    <property type="entry name" value="YfiH"/>
    <property type="match status" value="1"/>
</dbReference>